<dbReference type="Pfam" id="PF18451">
    <property type="entry name" value="CdiA_C"/>
    <property type="match status" value="1"/>
</dbReference>
<evidence type="ECO:0000313" key="2">
    <source>
        <dbReference type="EMBL" id="MDS3860530.1"/>
    </source>
</evidence>
<feature type="domain" description="tRNA nuclease CdiA C-terminal" evidence="1">
    <location>
        <begin position="41"/>
        <end position="115"/>
    </location>
</feature>
<dbReference type="Proteomes" id="UP001268256">
    <property type="component" value="Unassembled WGS sequence"/>
</dbReference>
<dbReference type="AlphaFoldDB" id="A0AAE4FT88"/>
<name>A0AAE4FT88_9CYAN</name>
<proteinExistence type="predicted"/>
<organism evidence="2 3">
    <name type="scientific">Pseudocalidococcus azoricus BACA0444</name>
    <dbReference type="NCBI Taxonomy" id="2918990"/>
    <lineage>
        <taxon>Bacteria</taxon>
        <taxon>Bacillati</taxon>
        <taxon>Cyanobacteriota</taxon>
        <taxon>Cyanophyceae</taxon>
        <taxon>Acaryochloridales</taxon>
        <taxon>Thermosynechococcaceae</taxon>
        <taxon>Pseudocalidococcus</taxon>
        <taxon>Pseudocalidococcus azoricus</taxon>
    </lineage>
</organism>
<protein>
    <recommendedName>
        <fullName evidence="1">tRNA nuclease CdiA C-terminal domain-containing protein</fullName>
    </recommendedName>
</protein>
<gene>
    <name evidence="2" type="ORF">RIF25_06870</name>
</gene>
<sequence>MHQGHNRGESFASEVFISQVFARQGRVVELVNEQGEDGLRRFDALVDGEEWEFKELTDKATNIQSAFQRGLSYGASQAQRIAYHVNRNADIGLLNAGLNQAIYHDKKKIIQVVALVFQDGSVQQLRRKEIDSGRYF</sequence>
<keyword evidence="3" id="KW-1185">Reference proteome</keyword>
<accession>A0AAE4FT88</accession>
<comment type="caution">
    <text evidence="2">The sequence shown here is derived from an EMBL/GenBank/DDBJ whole genome shotgun (WGS) entry which is preliminary data.</text>
</comment>
<dbReference type="RefSeq" id="WP_322877851.1">
    <property type="nucleotide sequence ID" value="NZ_JAVMIP010000004.1"/>
</dbReference>
<dbReference type="EMBL" id="JAVMIP010000004">
    <property type="protein sequence ID" value="MDS3860530.1"/>
    <property type="molecule type" value="Genomic_DNA"/>
</dbReference>
<reference evidence="3" key="1">
    <citation type="submission" date="2023-07" db="EMBL/GenBank/DDBJ databases">
        <authorList>
            <person name="Luz R."/>
            <person name="Cordeiro R."/>
            <person name="Fonseca A."/>
            <person name="Goncalves V."/>
        </authorList>
    </citation>
    <scope>NUCLEOTIDE SEQUENCE [LARGE SCALE GENOMIC DNA]</scope>
    <source>
        <strain evidence="3">BACA0444</strain>
    </source>
</reference>
<dbReference type="InterPro" id="IPR040559">
    <property type="entry name" value="CdiA_C"/>
</dbReference>
<evidence type="ECO:0000313" key="3">
    <source>
        <dbReference type="Proteomes" id="UP001268256"/>
    </source>
</evidence>
<evidence type="ECO:0000259" key="1">
    <source>
        <dbReference type="Pfam" id="PF18451"/>
    </source>
</evidence>